<reference evidence="2" key="1">
    <citation type="submission" date="2020-07" db="EMBL/GenBank/DDBJ databases">
        <title>Ethylene signaling mediates host invasion by parasitic plants.</title>
        <authorList>
            <person name="Yoshida S."/>
        </authorList>
    </citation>
    <scope>NUCLEOTIDE SEQUENCE</scope>
    <source>
        <strain evidence="2">Okayama</strain>
    </source>
</reference>
<accession>A0A830BTC4</accession>
<evidence type="ECO:0000313" key="2">
    <source>
        <dbReference type="EMBL" id="GFP87694.1"/>
    </source>
</evidence>
<organism evidence="2 3">
    <name type="scientific">Phtheirospermum japonicum</name>
    <dbReference type="NCBI Taxonomy" id="374723"/>
    <lineage>
        <taxon>Eukaryota</taxon>
        <taxon>Viridiplantae</taxon>
        <taxon>Streptophyta</taxon>
        <taxon>Embryophyta</taxon>
        <taxon>Tracheophyta</taxon>
        <taxon>Spermatophyta</taxon>
        <taxon>Magnoliopsida</taxon>
        <taxon>eudicotyledons</taxon>
        <taxon>Gunneridae</taxon>
        <taxon>Pentapetalae</taxon>
        <taxon>asterids</taxon>
        <taxon>lamiids</taxon>
        <taxon>Lamiales</taxon>
        <taxon>Orobanchaceae</taxon>
        <taxon>Orobanchaceae incertae sedis</taxon>
        <taxon>Phtheirospermum</taxon>
    </lineage>
</organism>
<dbReference type="AlphaFoldDB" id="A0A830BTC4"/>
<protein>
    <submittedName>
        <fullName evidence="2">Protein hothead</fullName>
    </submittedName>
</protein>
<sequence length="62" mass="7279">MSICMGLRSGVPFLTRMGTGTRLLICWSTLIHQILLFFCMQMCTKFCSRLHQVYSLFFFFSK</sequence>
<name>A0A830BTC4_9LAMI</name>
<dbReference type="Proteomes" id="UP000653305">
    <property type="component" value="Unassembled WGS sequence"/>
</dbReference>
<comment type="caution">
    <text evidence="2">The sequence shown here is derived from an EMBL/GenBank/DDBJ whole genome shotgun (WGS) entry which is preliminary data.</text>
</comment>
<keyword evidence="1" id="KW-0472">Membrane</keyword>
<evidence type="ECO:0000313" key="3">
    <source>
        <dbReference type="Proteomes" id="UP000653305"/>
    </source>
</evidence>
<keyword evidence="1" id="KW-1133">Transmembrane helix</keyword>
<evidence type="ECO:0000256" key="1">
    <source>
        <dbReference type="SAM" id="Phobius"/>
    </source>
</evidence>
<keyword evidence="1" id="KW-0812">Transmembrane</keyword>
<gene>
    <name evidence="2" type="ORF">PHJA_000913100</name>
</gene>
<dbReference type="EMBL" id="BMAC01000151">
    <property type="protein sequence ID" value="GFP87694.1"/>
    <property type="molecule type" value="Genomic_DNA"/>
</dbReference>
<keyword evidence="3" id="KW-1185">Reference proteome</keyword>
<proteinExistence type="predicted"/>
<feature type="transmembrane region" description="Helical" evidence="1">
    <location>
        <begin position="20"/>
        <end position="40"/>
    </location>
</feature>